<dbReference type="RefSeq" id="WP_085422715.1">
    <property type="nucleotide sequence ID" value="NZ_FXAF01000006.1"/>
</dbReference>
<keyword evidence="2 4" id="KW-0238">DNA-binding</keyword>
<dbReference type="PANTHER" id="PTHR30055:SF234">
    <property type="entry name" value="HTH-TYPE TRANSCRIPTIONAL REGULATOR BETI"/>
    <property type="match status" value="1"/>
</dbReference>
<dbReference type="InterPro" id="IPR050109">
    <property type="entry name" value="HTH-type_TetR-like_transc_reg"/>
</dbReference>
<dbReference type="GO" id="GO:0000976">
    <property type="term" value="F:transcription cis-regulatory region binding"/>
    <property type="evidence" value="ECO:0007669"/>
    <property type="project" value="TreeGrafter"/>
</dbReference>
<accession>A0A1X7F966</accession>
<evidence type="ECO:0000313" key="6">
    <source>
        <dbReference type="EMBL" id="SMF48403.1"/>
    </source>
</evidence>
<evidence type="ECO:0000259" key="5">
    <source>
        <dbReference type="PROSITE" id="PS50977"/>
    </source>
</evidence>
<gene>
    <name evidence="6" type="ORF">SAMN02982989_2546</name>
</gene>
<dbReference type="InterPro" id="IPR001647">
    <property type="entry name" value="HTH_TetR"/>
</dbReference>
<dbReference type="PRINTS" id="PR00455">
    <property type="entry name" value="HTHTETR"/>
</dbReference>
<dbReference type="GO" id="GO:0003700">
    <property type="term" value="F:DNA-binding transcription factor activity"/>
    <property type="evidence" value="ECO:0007669"/>
    <property type="project" value="TreeGrafter"/>
</dbReference>
<feature type="DNA-binding region" description="H-T-H motif" evidence="4">
    <location>
        <begin position="29"/>
        <end position="48"/>
    </location>
</feature>
<evidence type="ECO:0000256" key="1">
    <source>
        <dbReference type="ARBA" id="ARBA00023015"/>
    </source>
</evidence>
<dbReference type="PROSITE" id="PS50977">
    <property type="entry name" value="HTH_TETR_2"/>
    <property type="match status" value="1"/>
</dbReference>
<dbReference type="Gene3D" id="1.10.357.10">
    <property type="entry name" value="Tetracycline Repressor, domain 2"/>
    <property type="match status" value="1"/>
</dbReference>
<dbReference type="AlphaFoldDB" id="A0A1X7F966"/>
<feature type="domain" description="HTH tetR-type" evidence="5">
    <location>
        <begin position="6"/>
        <end position="66"/>
    </location>
</feature>
<sequence length="193" mass="20813">MPRPKTMPDRAVLAAALKLMHEKGPDALTFASLAAVSGLSPSTLVQRFRNKEELARAALLFAWDGLDAKTQAAIAAAPKTPQGAVDILVALSGDYGGIEAYAEGLLMLREDFRDPRLRARGTAWGQVLSRAIAECFASTPGAPETIGMLMASQWQGCLLWWGFDPEGRIDAHVRRSLEEFVSAVLPDGWPAKP</sequence>
<name>A0A1X7F966_9HYPH</name>
<proteinExistence type="predicted"/>
<evidence type="ECO:0000313" key="7">
    <source>
        <dbReference type="Proteomes" id="UP000192903"/>
    </source>
</evidence>
<dbReference type="SUPFAM" id="SSF46689">
    <property type="entry name" value="Homeodomain-like"/>
    <property type="match status" value="1"/>
</dbReference>
<dbReference type="STRING" id="464029.SAMN02982989_2546"/>
<dbReference type="OrthoDB" id="6973663at2"/>
<dbReference type="EMBL" id="FXAF01000006">
    <property type="protein sequence ID" value="SMF48403.1"/>
    <property type="molecule type" value="Genomic_DNA"/>
</dbReference>
<dbReference type="PANTHER" id="PTHR30055">
    <property type="entry name" value="HTH-TYPE TRANSCRIPTIONAL REGULATOR RUTR"/>
    <property type="match status" value="1"/>
</dbReference>
<keyword evidence="1" id="KW-0805">Transcription regulation</keyword>
<dbReference type="Pfam" id="PF00440">
    <property type="entry name" value="TetR_N"/>
    <property type="match status" value="1"/>
</dbReference>
<reference evidence="7" key="1">
    <citation type="submission" date="2017-04" db="EMBL/GenBank/DDBJ databases">
        <authorList>
            <person name="Varghese N."/>
            <person name="Submissions S."/>
        </authorList>
    </citation>
    <scope>NUCLEOTIDE SEQUENCE [LARGE SCALE GENOMIC DNA]</scope>
    <source>
        <strain evidence="7">B4P</strain>
    </source>
</reference>
<keyword evidence="7" id="KW-1185">Reference proteome</keyword>
<dbReference type="Proteomes" id="UP000192903">
    <property type="component" value="Unassembled WGS sequence"/>
</dbReference>
<protein>
    <submittedName>
        <fullName evidence="6">Transcriptional regulator, TetR family</fullName>
    </submittedName>
</protein>
<organism evidence="6 7">
    <name type="scientific">Xaviernesmea oryzae</name>
    <dbReference type="NCBI Taxonomy" id="464029"/>
    <lineage>
        <taxon>Bacteria</taxon>
        <taxon>Pseudomonadati</taxon>
        <taxon>Pseudomonadota</taxon>
        <taxon>Alphaproteobacteria</taxon>
        <taxon>Hyphomicrobiales</taxon>
        <taxon>Rhizobiaceae</taxon>
        <taxon>Rhizobium/Agrobacterium group</taxon>
        <taxon>Xaviernesmea</taxon>
    </lineage>
</organism>
<keyword evidence="3" id="KW-0804">Transcription</keyword>
<evidence type="ECO:0000256" key="2">
    <source>
        <dbReference type="ARBA" id="ARBA00023125"/>
    </source>
</evidence>
<evidence type="ECO:0000256" key="4">
    <source>
        <dbReference type="PROSITE-ProRule" id="PRU00335"/>
    </source>
</evidence>
<dbReference type="InterPro" id="IPR009057">
    <property type="entry name" value="Homeodomain-like_sf"/>
</dbReference>
<evidence type="ECO:0000256" key="3">
    <source>
        <dbReference type="ARBA" id="ARBA00023163"/>
    </source>
</evidence>